<keyword evidence="11 15" id="KW-0408">Iron</keyword>
<evidence type="ECO:0000256" key="13">
    <source>
        <dbReference type="ARBA" id="ARBA00023136"/>
    </source>
</evidence>
<dbReference type="PRINTS" id="PR00463">
    <property type="entry name" value="EP450I"/>
</dbReference>
<comment type="similarity">
    <text evidence="4 16">Belongs to the cytochrome P450 family.</text>
</comment>
<accession>A0A8R2GDB5</accession>
<dbReference type="GO" id="GO:0020037">
    <property type="term" value="F:heme binding"/>
    <property type="evidence" value="ECO:0007669"/>
    <property type="project" value="InterPro"/>
</dbReference>
<proteinExistence type="inferred from homology"/>
<evidence type="ECO:0000256" key="10">
    <source>
        <dbReference type="ARBA" id="ARBA00023002"/>
    </source>
</evidence>
<evidence type="ECO:0000313" key="19">
    <source>
        <dbReference type="Proteomes" id="UP000005204"/>
    </source>
</evidence>
<dbReference type="FunFam" id="1.10.630.10:FF:000042">
    <property type="entry name" value="Cytochrome P450"/>
    <property type="match status" value="1"/>
</dbReference>
<dbReference type="KEGG" id="bmor:101738834"/>
<keyword evidence="17" id="KW-0812">Transmembrane</keyword>
<evidence type="ECO:0000256" key="7">
    <source>
        <dbReference type="ARBA" id="ARBA00022723"/>
    </source>
</evidence>
<evidence type="ECO:0000256" key="8">
    <source>
        <dbReference type="ARBA" id="ARBA00022824"/>
    </source>
</evidence>
<evidence type="ECO:0000256" key="4">
    <source>
        <dbReference type="ARBA" id="ARBA00010617"/>
    </source>
</evidence>
<dbReference type="Proteomes" id="UP000005204">
    <property type="component" value="Unassembled WGS sequence"/>
</dbReference>
<keyword evidence="6 15" id="KW-0349">Heme</keyword>
<dbReference type="PROSITE" id="PS00086">
    <property type="entry name" value="CYTOCHROME_P450"/>
    <property type="match status" value="1"/>
</dbReference>
<keyword evidence="7 15" id="KW-0479">Metal-binding</keyword>
<comment type="catalytic activity">
    <reaction evidence="14">
        <text>an organic molecule + reduced [NADPH--hemoprotein reductase] + O2 = an alcohol + oxidized [NADPH--hemoprotein reductase] + H2O + H(+)</text>
        <dbReference type="Rhea" id="RHEA:17149"/>
        <dbReference type="Rhea" id="RHEA-COMP:11964"/>
        <dbReference type="Rhea" id="RHEA-COMP:11965"/>
        <dbReference type="ChEBI" id="CHEBI:15377"/>
        <dbReference type="ChEBI" id="CHEBI:15378"/>
        <dbReference type="ChEBI" id="CHEBI:15379"/>
        <dbReference type="ChEBI" id="CHEBI:30879"/>
        <dbReference type="ChEBI" id="CHEBI:57618"/>
        <dbReference type="ChEBI" id="CHEBI:58210"/>
        <dbReference type="ChEBI" id="CHEBI:142491"/>
        <dbReference type="EC" id="1.14.14.1"/>
    </reaction>
</comment>
<dbReference type="CDD" id="cd11056">
    <property type="entry name" value="CYP6-like"/>
    <property type="match status" value="1"/>
</dbReference>
<organism evidence="18 19">
    <name type="scientific">Bombyx mori</name>
    <name type="common">Silk moth</name>
    <dbReference type="NCBI Taxonomy" id="7091"/>
    <lineage>
        <taxon>Eukaryota</taxon>
        <taxon>Metazoa</taxon>
        <taxon>Ecdysozoa</taxon>
        <taxon>Arthropoda</taxon>
        <taxon>Hexapoda</taxon>
        <taxon>Insecta</taxon>
        <taxon>Pterygota</taxon>
        <taxon>Neoptera</taxon>
        <taxon>Endopterygota</taxon>
        <taxon>Lepidoptera</taxon>
        <taxon>Glossata</taxon>
        <taxon>Ditrysia</taxon>
        <taxon>Bombycoidea</taxon>
        <taxon>Bombycidae</taxon>
        <taxon>Bombycinae</taxon>
        <taxon>Bombyx</taxon>
    </lineage>
</organism>
<dbReference type="EC" id="1.14.14.1" evidence="5"/>
<dbReference type="GeneID" id="101738834"/>
<keyword evidence="17" id="KW-1133">Transmembrane helix</keyword>
<evidence type="ECO:0000256" key="14">
    <source>
        <dbReference type="ARBA" id="ARBA00047827"/>
    </source>
</evidence>
<dbReference type="AlphaFoldDB" id="A0A8R2GDB5"/>
<dbReference type="InterPro" id="IPR001128">
    <property type="entry name" value="Cyt_P450"/>
</dbReference>
<evidence type="ECO:0000256" key="6">
    <source>
        <dbReference type="ARBA" id="ARBA00022617"/>
    </source>
</evidence>
<dbReference type="GO" id="GO:0005789">
    <property type="term" value="C:endoplasmic reticulum membrane"/>
    <property type="evidence" value="ECO:0007669"/>
    <property type="project" value="UniProtKB-SubCell"/>
</dbReference>
<dbReference type="InterPro" id="IPR002401">
    <property type="entry name" value="Cyt_P450_E_grp-I"/>
</dbReference>
<evidence type="ECO:0000256" key="12">
    <source>
        <dbReference type="ARBA" id="ARBA00023033"/>
    </source>
</evidence>
<evidence type="ECO:0000256" key="9">
    <source>
        <dbReference type="ARBA" id="ARBA00022848"/>
    </source>
</evidence>
<dbReference type="PRINTS" id="PR00385">
    <property type="entry name" value="P450"/>
</dbReference>
<dbReference type="Pfam" id="PF00067">
    <property type="entry name" value="p450"/>
    <property type="match status" value="1"/>
</dbReference>
<reference evidence="19" key="1">
    <citation type="journal article" date="2008" name="Insect Biochem. Mol. Biol.">
        <title>The genome of a lepidopteran model insect, the silkworm Bombyx mori.</title>
        <authorList>
            <consortium name="International Silkworm Genome Consortium"/>
        </authorList>
    </citation>
    <scope>NUCLEOTIDE SEQUENCE [LARGE SCALE GENOMIC DNA]</scope>
    <source>
        <strain evidence="19">p50T</strain>
    </source>
</reference>
<evidence type="ECO:0000256" key="2">
    <source>
        <dbReference type="ARBA" id="ARBA00004174"/>
    </source>
</evidence>
<keyword evidence="8" id="KW-0256">Endoplasmic reticulum</keyword>
<dbReference type="GO" id="GO:0005506">
    <property type="term" value="F:iron ion binding"/>
    <property type="evidence" value="ECO:0007669"/>
    <property type="project" value="InterPro"/>
</dbReference>
<dbReference type="InterPro" id="IPR017972">
    <property type="entry name" value="Cyt_P450_CS"/>
</dbReference>
<evidence type="ECO:0000256" key="17">
    <source>
        <dbReference type="SAM" id="Phobius"/>
    </source>
</evidence>
<evidence type="ECO:0000256" key="5">
    <source>
        <dbReference type="ARBA" id="ARBA00012109"/>
    </source>
</evidence>
<evidence type="ECO:0000256" key="16">
    <source>
        <dbReference type="RuleBase" id="RU000461"/>
    </source>
</evidence>
<protein>
    <recommendedName>
        <fullName evidence="5">unspecific monooxygenase</fullName>
        <ecNumber evidence="5">1.14.14.1</ecNumber>
    </recommendedName>
</protein>
<dbReference type="RefSeq" id="XP_012552063.3">
    <property type="nucleotide sequence ID" value="XM_012696609.4"/>
</dbReference>
<dbReference type="Gene3D" id="1.10.630.10">
    <property type="entry name" value="Cytochrome P450"/>
    <property type="match status" value="1"/>
</dbReference>
<dbReference type="PANTHER" id="PTHR24292:SF104">
    <property type="entry name" value="CYTOCHROME P450 308A1-RELATED"/>
    <property type="match status" value="1"/>
</dbReference>
<evidence type="ECO:0000256" key="15">
    <source>
        <dbReference type="PIRSR" id="PIRSR602401-1"/>
    </source>
</evidence>
<comment type="cofactor">
    <cofactor evidence="1 15">
        <name>heme</name>
        <dbReference type="ChEBI" id="CHEBI:30413"/>
    </cofactor>
</comment>
<name>A0A8R2GDB5_BOMMO</name>
<evidence type="ECO:0000313" key="18">
    <source>
        <dbReference type="EnsemblMetazoa" id="XP_012552063.3"/>
    </source>
</evidence>
<evidence type="ECO:0000256" key="3">
    <source>
        <dbReference type="ARBA" id="ARBA00004406"/>
    </source>
</evidence>
<dbReference type="EnsemblMetazoa" id="XM_012696609.3">
    <property type="protein sequence ID" value="XP_012552063.3"/>
    <property type="gene ID" value="LOC101738834"/>
</dbReference>
<evidence type="ECO:0000256" key="1">
    <source>
        <dbReference type="ARBA" id="ARBA00001971"/>
    </source>
</evidence>
<comment type="subcellular location">
    <subcellularLocation>
        <location evidence="3">Endoplasmic reticulum membrane</location>
        <topology evidence="3">Peripheral membrane protein</topology>
    </subcellularLocation>
    <subcellularLocation>
        <location evidence="2">Microsome membrane</location>
        <topology evidence="2">Peripheral membrane protein</topology>
    </subcellularLocation>
</comment>
<keyword evidence="13 17" id="KW-0472">Membrane</keyword>
<dbReference type="InterPro" id="IPR050476">
    <property type="entry name" value="Insect_CytP450_Detox"/>
</dbReference>
<feature type="binding site" description="axial binding residue" evidence="15">
    <location>
        <position position="460"/>
    </location>
    <ligand>
        <name>heme</name>
        <dbReference type="ChEBI" id="CHEBI:30413"/>
    </ligand>
    <ligandPart>
        <name>Fe</name>
        <dbReference type="ChEBI" id="CHEBI:18248"/>
    </ligandPart>
</feature>
<dbReference type="SUPFAM" id="SSF48264">
    <property type="entry name" value="Cytochrome P450"/>
    <property type="match status" value="1"/>
</dbReference>
<dbReference type="InterPro" id="IPR036396">
    <property type="entry name" value="Cyt_P450_sf"/>
</dbReference>
<sequence>MLFLTLLFILSVCVYFIYIIVCNRRFDYWRKKNVSFVPPVPILGNYSGYILLKESISKVVHNLCKLFPNDPYIGAFFGTEPTLIVKDPEFIKLVLTKDFYHFNGREGSKYTHNEVVTQNIFFTYGDRWKVIRQNLTPLFSSLKMRNMFHIIEKCSGIFENLLDEESLAPEVEMKSLMSRFTMDCIGGCAFGVDTKAMQEPKDNIFTTMGYLFFESTTYRGIKNVLRAIWPGIFYGLGLKVFPTDLNEFFSKLLVGIFEARDYKPSSRNDFVDLLLNLKKNRHIVGDRLQKTTTGDEGADSKFELEVDDGLLVGQCLAFFSAGFETTSTISNFTLYELAKNPDVQKRAQKEVDEYIKKHNNKLDYDCVKELPFVEACIDEALRLYPVLGVLTREVMEQYTFPTGLTLDKGDRVHIPVYHLQRDPEYFPEPELFKPERFYGEEKKNIRPFTYLPFGDGPRICIGMRFAKMQILAGLVTILKKYTVQLADGMPETIDIEPKAIVTQPAISMRLKFVPRNDLQKRIFA</sequence>
<keyword evidence="9" id="KW-0492">Microsome</keyword>
<dbReference type="GO" id="GO:0016712">
    <property type="term" value="F:oxidoreductase activity, acting on paired donors, with incorporation or reduction of molecular oxygen, reduced flavin or flavoprotein as one donor, and incorporation of one atom of oxygen"/>
    <property type="evidence" value="ECO:0007669"/>
    <property type="project" value="UniProtKB-EC"/>
</dbReference>
<reference evidence="18" key="2">
    <citation type="submission" date="2022-06" db="UniProtKB">
        <authorList>
            <consortium name="EnsemblMetazoa"/>
        </authorList>
    </citation>
    <scope>IDENTIFICATION</scope>
    <source>
        <strain evidence="18">p50T (Dazao)</strain>
    </source>
</reference>
<evidence type="ECO:0000256" key="11">
    <source>
        <dbReference type="ARBA" id="ARBA00023004"/>
    </source>
</evidence>
<feature type="transmembrane region" description="Helical" evidence="17">
    <location>
        <begin position="6"/>
        <end position="23"/>
    </location>
</feature>
<keyword evidence="19" id="KW-1185">Reference proteome</keyword>
<dbReference type="PANTHER" id="PTHR24292">
    <property type="entry name" value="CYTOCHROME P450"/>
    <property type="match status" value="1"/>
</dbReference>
<keyword evidence="12 16" id="KW-0503">Monooxygenase</keyword>
<keyword evidence="10 16" id="KW-0560">Oxidoreductase</keyword>